<gene>
    <name evidence="5" type="primary">LSM12</name>
</gene>
<dbReference type="InterPro" id="IPR048478">
    <property type="entry name" value="LSM12_LSM"/>
</dbReference>
<protein>
    <submittedName>
        <fullName evidence="5">Protein LSM12 homolog</fullName>
    </submittedName>
</protein>
<dbReference type="InterPro" id="IPR039683">
    <property type="entry name" value="Lsm12-like"/>
</dbReference>
<dbReference type="RefSeq" id="XP_008572614.1">
    <property type="nucleotide sequence ID" value="XM_008574392.1"/>
</dbReference>
<dbReference type="PROSITE" id="PS52002">
    <property type="entry name" value="SM"/>
    <property type="match status" value="1"/>
</dbReference>
<reference evidence="5" key="1">
    <citation type="submission" date="2025-08" db="UniProtKB">
        <authorList>
            <consortium name="RefSeq"/>
        </authorList>
    </citation>
    <scope>IDENTIFICATION</scope>
</reference>
<dbReference type="InterPro" id="IPR047575">
    <property type="entry name" value="Sm"/>
</dbReference>
<evidence type="ECO:0000256" key="1">
    <source>
        <dbReference type="ARBA" id="ARBA00006359"/>
    </source>
</evidence>
<keyword evidence="4" id="KW-1185">Reference proteome</keyword>
<evidence type="ECO:0000313" key="5">
    <source>
        <dbReference type="RefSeq" id="XP_008572614.1"/>
    </source>
</evidence>
<organism evidence="4 5">
    <name type="scientific">Galeopterus variegatus</name>
    <name type="common">Malayan flying lemur</name>
    <name type="synonym">Cynocephalus variegatus</name>
    <dbReference type="NCBI Taxonomy" id="482537"/>
    <lineage>
        <taxon>Eukaryota</taxon>
        <taxon>Metazoa</taxon>
        <taxon>Chordata</taxon>
        <taxon>Craniata</taxon>
        <taxon>Vertebrata</taxon>
        <taxon>Euteleostomi</taxon>
        <taxon>Mammalia</taxon>
        <taxon>Eutheria</taxon>
        <taxon>Euarchontoglires</taxon>
        <taxon>Dermoptera</taxon>
        <taxon>Cynocephalidae</taxon>
        <taxon>Galeopterus</taxon>
    </lineage>
</organism>
<dbReference type="GeneID" id="103591852"/>
<dbReference type="Pfam" id="PF21166">
    <property type="entry name" value="LSM12_LSM"/>
    <property type="match status" value="1"/>
</dbReference>
<proteinExistence type="inferred from homology"/>
<feature type="domain" description="Sm" evidence="3">
    <location>
        <begin position="41"/>
        <end position="111"/>
    </location>
</feature>
<evidence type="ECO:0000259" key="2">
    <source>
        <dbReference type="PROSITE" id="PS52001"/>
    </source>
</evidence>
<dbReference type="PROSITE" id="PS52001">
    <property type="entry name" value="AD"/>
    <property type="match status" value="1"/>
</dbReference>
<dbReference type="PANTHER" id="PTHR13542">
    <property type="entry name" value="LSM12 HOMOLOG"/>
    <property type="match status" value="1"/>
</dbReference>
<comment type="similarity">
    <text evidence="1">Belongs to the LSM12 family.</text>
</comment>
<name>A0ABM0QW73_GALVR</name>
<sequence>MEAAAPSSLPLSLHPAGHAPACGVSTPRASRRVASRRSLGARLSGEYFSVGSQVSCRTCQEQRLQGEVVAFDYQSKMLALKCPSSSGKPNHADILLINLQYVSEVEIINDRTETPPPLASLNVSKLASKARTEKEEKLSQAYAISAGVSLEGQQLFQTIHKTIKDCKWQEKNIVVMEEVVITPPYQVENCKGKEGSALSHVRKIVEKHFRDVESQKILQRSQAQQPQKEAALSS</sequence>
<dbReference type="Proteomes" id="UP000694923">
    <property type="component" value="Unplaced"/>
</dbReference>
<dbReference type="CDD" id="cd01735">
    <property type="entry name" value="LSm12_N"/>
    <property type="match status" value="1"/>
</dbReference>
<dbReference type="Pfam" id="PF09793">
    <property type="entry name" value="AD"/>
    <property type="match status" value="1"/>
</dbReference>
<evidence type="ECO:0000313" key="4">
    <source>
        <dbReference type="Proteomes" id="UP000694923"/>
    </source>
</evidence>
<accession>A0ABM0QW73</accession>
<dbReference type="InterPro" id="IPR047574">
    <property type="entry name" value="AD"/>
</dbReference>
<evidence type="ECO:0000259" key="3">
    <source>
        <dbReference type="PROSITE" id="PS52002"/>
    </source>
</evidence>
<dbReference type="SMART" id="SM00995">
    <property type="entry name" value="AD"/>
    <property type="match status" value="1"/>
</dbReference>
<feature type="domain" description="AD" evidence="2">
    <location>
        <begin position="119"/>
        <end position="213"/>
    </location>
</feature>
<dbReference type="InterPro" id="IPR019181">
    <property type="entry name" value="LSM12_ABD"/>
</dbReference>